<dbReference type="Pfam" id="PF01909">
    <property type="entry name" value="NTP_transf_2"/>
    <property type="match status" value="1"/>
</dbReference>
<comment type="similarity">
    <text evidence="9">Belongs to the MntA antitoxin family.</text>
</comment>
<evidence type="ECO:0000256" key="5">
    <source>
        <dbReference type="ARBA" id="ARBA00022723"/>
    </source>
</evidence>
<evidence type="ECO:0000256" key="9">
    <source>
        <dbReference type="ARBA" id="ARBA00038276"/>
    </source>
</evidence>
<dbReference type="GO" id="GO:0046872">
    <property type="term" value="F:metal ion binding"/>
    <property type="evidence" value="ECO:0007669"/>
    <property type="project" value="UniProtKB-KW"/>
</dbReference>
<dbReference type="PANTHER" id="PTHR33571">
    <property type="entry name" value="SSL8005 PROTEIN"/>
    <property type="match status" value="1"/>
</dbReference>
<dbReference type="GO" id="GO:0005524">
    <property type="term" value="F:ATP binding"/>
    <property type="evidence" value="ECO:0007669"/>
    <property type="project" value="UniProtKB-KW"/>
</dbReference>
<keyword evidence="8" id="KW-0460">Magnesium</keyword>
<evidence type="ECO:0000256" key="8">
    <source>
        <dbReference type="ARBA" id="ARBA00022842"/>
    </source>
</evidence>
<evidence type="ECO:0000256" key="4">
    <source>
        <dbReference type="ARBA" id="ARBA00022695"/>
    </source>
</evidence>
<evidence type="ECO:0000259" key="10">
    <source>
        <dbReference type="Pfam" id="PF01909"/>
    </source>
</evidence>
<reference evidence="11 12" key="1">
    <citation type="submission" date="2017-03" db="EMBL/GenBank/DDBJ databases">
        <title>Lifting the veil on microbial sulfur biogeochemistry in mining wastewaters.</title>
        <authorList>
            <person name="Kantor R.S."/>
            <person name="Colenbrander Nelson T."/>
            <person name="Marshall S."/>
            <person name="Bennett D."/>
            <person name="Apte S."/>
            <person name="Camacho D."/>
            <person name="Thomas B.C."/>
            <person name="Warren L.A."/>
            <person name="Banfield J.F."/>
        </authorList>
    </citation>
    <scope>NUCLEOTIDE SEQUENCE [LARGE SCALE GENOMIC DNA]</scope>
    <source>
        <strain evidence="11">32-68-21</strain>
    </source>
</reference>
<evidence type="ECO:0000256" key="3">
    <source>
        <dbReference type="ARBA" id="ARBA00022679"/>
    </source>
</evidence>
<keyword evidence="5" id="KW-0479">Metal-binding</keyword>
<keyword evidence="7" id="KW-0067">ATP-binding</keyword>
<dbReference type="EMBL" id="NCEQ01000001">
    <property type="protein sequence ID" value="OYX59165.1"/>
    <property type="molecule type" value="Genomic_DNA"/>
</dbReference>
<dbReference type="InterPro" id="IPR043519">
    <property type="entry name" value="NT_sf"/>
</dbReference>
<name>A0A258HQ84_9CAUL</name>
<feature type="domain" description="Polymerase nucleotidyl transferase" evidence="10">
    <location>
        <begin position="14"/>
        <end position="93"/>
    </location>
</feature>
<dbReference type="Gene3D" id="3.30.460.10">
    <property type="entry name" value="Beta Polymerase, domain 2"/>
    <property type="match status" value="1"/>
</dbReference>
<evidence type="ECO:0000256" key="6">
    <source>
        <dbReference type="ARBA" id="ARBA00022741"/>
    </source>
</evidence>
<dbReference type="Proteomes" id="UP000216147">
    <property type="component" value="Unassembled WGS sequence"/>
</dbReference>
<accession>A0A258HQ84</accession>
<dbReference type="InterPro" id="IPR052038">
    <property type="entry name" value="Type-VII_TA_antitoxin"/>
</dbReference>
<dbReference type="GO" id="GO:0016779">
    <property type="term" value="F:nucleotidyltransferase activity"/>
    <property type="evidence" value="ECO:0007669"/>
    <property type="project" value="UniProtKB-KW"/>
</dbReference>
<dbReference type="AlphaFoldDB" id="A0A258HQ84"/>
<protein>
    <submittedName>
        <fullName evidence="11">Nucleotidyltransferase</fullName>
    </submittedName>
</protein>
<sequence length="98" mass="10633">MTRDAVIAVLRANEAALRLKGVAHAALFGSLSRGEAGPDSDIDIMVELDPAAEVGLWDYVGITHFISDLFPIKVDVSERKALRPHVRPSAERDAVHAF</sequence>
<dbReference type="InterPro" id="IPR002934">
    <property type="entry name" value="Polymerase_NTP_transf_dom"/>
</dbReference>
<keyword evidence="3 11" id="KW-0808">Transferase</keyword>
<keyword evidence="4" id="KW-0548">Nucleotidyltransferase</keyword>
<evidence type="ECO:0000256" key="7">
    <source>
        <dbReference type="ARBA" id="ARBA00022840"/>
    </source>
</evidence>
<dbReference type="CDD" id="cd05403">
    <property type="entry name" value="NT_KNTase_like"/>
    <property type="match status" value="1"/>
</dbReference>
<evidence type="ECO:0000313" key="11">
    <source>
        <dbReference type="EMBL" id="OYX59165.1"/>
    </source>
</evidence>
<keyword evidence="6" id="KW-0547">Nucleotide-binding</keyword>
<organism evidence="11 12">
    <name type="scientific">Brevundimonas subvibrioides</name>
    <dbReference type="NCBI Taxonomy" id="74313"/>
    <lineage>
        <taxon>Bacteria</taxon>
        <taxon>Pseudomonadati</taxon>
        <taxon>Pseudomonadota</taxon>
        <taxon>Alphaproteobacteria</taxon>
        <taxon>Caulobacterales</taxon>
        <taxon>Caulobacteraceae</taxon>
        <taxon>Brevundimonas</taxon>
    </lineage>
</organism>
<comment type="caution">
    <text evidence="11">The sequence shown here is derived from an EMBL/GenBank/DDBJ whole genome shotgun (WGS) entry which is preliminary data.</text>
</comment>
<proteinExistence type="inferred from homology"/>
<keyword evidence="2" id="KW-1277">Toxin-antitoxin system</keyword>
<evidence type="ECO:0000313" key="12">
    <source>
        <dbReference type="Proteomes" id="UP000216147"/>
    </source>
</evidence>
<evidence type="ECO:0000256" key="1">
    <source>
        <dbReference type="ARBA" id="ARBA00001946"/>
    </source>
</evidence>
<evidence type="ECO:0000256" key="2">
    <source>
        <dbReference type="ARBA" id="ARBA00022649"/>
    </source>
</evidence>
<dbReference type="SUPFAM" id="SSF81301">
    <property type="entry name" value="Nucleotidyltransferase"/>
    <property type="match status" value="1"/>
</dbReference>
<gene>
    <name evidence="11" type="ORF">B7Y86_01760</name>
</gene>
<comment type="cofactor">
    <cofactor evidence="1">
        <name>Mg(2+)</name>
        <dbReference type="ChEBI" id="CHEBI:18420"/>
    </cofactor>
</comment>
<dbReference type="PANTHER" id="PTHR33571:SF12">
    <property type="entry name" value="BSL3053 PROTEIN"/>
    <property type="match status" value="1"/>
</dbReference>